<feature type="signal peptide" evidence="2">
    <location>
        <begin position="1"/>
        <end position="21"/>
    </location>
</feature>
<feature type="compositionally biased region" description="Acidic residues" evidence="1">
    <location>
        <begin position="169"/>
        <end position="190"/>
    </location>
</feature>
<protein>
    <recommendedName>
        <fullName evidence="5">General secretion pathway protein N</fullName>
    </recommendedName>
</protein>
<organism evidence="3 4">
    <name type="scientific">Chelatococcus sambhunathii</name>
    <dbReference type="NCBI Taxonomy" id="363953"/>
    <lineage>
        <taxon>Bacteria</taxon>
        <taxon>Pseudomonadati</taxon>
        <taxon>Pseudomonadota</taxon>
        <taxon>Alphaproteobacteria</taxon>
        <taxon>Hyphomicrobiales</taxon>
        <taxon>Chelatococcaceae</taxon>
        <taxon>Chelatococcus</taxon>
    </lineage>
</organism>
<gene>
    <name evidence="3" type="ORF">IHQ68_09580</name>
</gene>
<dbReference type="Proteomes" id="UP001181622">
    <property type="component" value="Unassembled WGS sequence"/>
</dbReference>
<name>A0ABU1DFR2_9HYPH</name>
<feature type="region of interest" description="Disordered" evidence="1">
    <location>
        <begin position="156"/>
        <end position="235"/>
    </location>
</feature>
<feature type="chain" id="PRO_5045409979" description="General secretion pathway protein N" evidence="2">
    <location>
        <begin position="22"/>
        <end position="235"/>
    </location>
</feature>
<keyword evidence="4" id="KW-1185">Reference proteome</keyword>
<accession>A0ABU1DFR2</accession>
<evidence type="ECO:0000256" key="2">
    <source>
        <dbReference type="SAM" id="SignalP"/>
    </source>
</evidence>
<feature type="compositionally biased region" description="Basic and acidic residues" evidence="1">
    <location>
        <begin position="205"/>
        <end position="218"/>
    </location>
</feature>
<evidence type="ECO:0000256" key="1">
    <source>
        <dbReference type="SAM" id="MobiDB-lite"/>
    </source>
</evidence>
<dbReference type="EMBL" id="JADBEO010000017">
    <property type="protein sequence ID" value="MDR4306868.1"/>
    <property type="molecule type" value="Genomic_DNA"/>
</dbReference>
<comment type="caution">
    <text evidence="3">The sequence shown here is derived from an EMBL/GenBank/DDBJ whole genome shotgun (WGS) entry which is preliminary data.</text>
</comment>
<reference evidence="3" key="1">
    <citation type="submission" date="2020-10" db="EMBL/GenBank/DDBJ databases">
        <authorList>
            <person name="Abbas A."/>
            <person name="Razzaq R."/>
            <person name="Waqas M."/>
            <person name="Abbas N."/>
            <person name="Nielsen T.K."/>
            <person name="Hansen L.H."/>
            <person name="Hussain S."/>
            <person name="Shahid M."/>
        </authorList>
    </citation>
    <scope>NUCLEOTIDE SEQUENCE</scope>
    <source>
        <strain evidence="3">S14</strain>
    </source>
</reference>
<evidence type="ECO:0000313" key="4">
    <source>
        <dbReference type="Proteomes" id="UP001181622"/>
    </source>
</evidence>
<feature type="region of interest" description="Disordered" evidence="1">
    <location>
        <begin position="54"/>
        <end position="98"/>
    </location>
</feature>
<evidence type="ECO:0008006" key="5">
    <source>
        <dbReference type="Google" id="ProtNLM"/>
    </source>
</evidence>
<evidence type="ECO:0000313" key="3">
    <source>
        <dbReference type="EMBL" id="MDR4306868.1"/>
    </source>
</evidence>
<sequence>MRRAILFAGLSTLALLVSARADEAAPEEAKAAAAADALALNPLAGLDKATLEGFREAPLFTPSRTRPTPPPPPVAEAPPPPPPPEEEPPPEPPTLKIAGIVAGPDGAVAFVSKEGEEEVEQLRLGDQIDGWLVTAIDFQALKLTLDEREQEYRLFVRPDDGSATSGDDAGNDGDGSDSSDEDAAASDDDSSANRRPKPAQQKSGAAHEMEAARKAQRDSRRRPRDNGQRPPQQQD</sequence>
<feature type="compositionally biased region" description="Pro residues" evidence="1">
    <location>
        <begin position="67"/>
        <end position="83"/>
    </location>
</feature>
<proteinExistence type="predicted"/>
<dbReference type="RefSeq" id="WP_309391144.1">
    <property type="nucleotide sequence ID" value="NZ_JADBEO010000017.1"/>
</dbReference>
<keyword evidence="2" id="KW-0732">Signal</keyword>